<dbReference type="AlphaFoldDB" id="A0A7W7G6V0"/>
<evidence type="ECO:0000313" key="2">
    <source>
        <dbReference type="Proteomes" id="UP000542210"/>
    </source>
</evidence>
<proteinExistence type="predicted"/>
<accession>A0A7W7G6V0</accession>
<dbReference type="Proteomes" id="UP000542210">
    <property type="component" value="Unassembled WGS sequence"/>
</dbReference>
<evidence type="ECO:0008006" key="3">
    <source>
        <dbReference type="Google" id="ProtNLM"/>
    </source>
</evidence>
<evidence type="ECO:0000313" key="1">
    <source>
        <dbReference type="EMBL" id="MBB4699923.1"/>
    </source>
</evidence>
<protein>
    <recommendedName>
        <fullName evidence="3">Nucleotidyltransferase</fullName>
    </recommendedName>
</protein>
<dbReference type="RefSeq" id="WP_239122958.1">
    <property type="nucleotide sequence ID" value="NZ_BOOV01000010.1"/>
</dbReference>
<organism evidence="1 2">
    <name type="scientific">Sphaerisporangium siamense</name>
    <dbReference type="NCBI Taxonomy" id="795645"/>
    <lineage>
        <taxon>Bacteria</taxon>
        <taxon>Bacillati</taxon>
        <taxon>Actinomycetota</taxon>
        <taxon>Actinomycetes</taxon>
        <taxon>Streptosporangiales</taxon>
        <taxon>Streptosporangiaceae</taxon>
        <taxon>Sphaerisporangium</taxon>
    </lineage>
</organism>
<dbReference type="PANTHER" id="PTHR34817">
    <property type="entry name" value="NUCLEOTIDYLTRANSFERASE"/>
    <property type="match status" value="1"/>
</dbReference>
<comment type="caution">
    <text evidence="1">The sequence shown here is derived from an EMBL/GenBank/DDBJ whole genome shotgun (WGS) entry which is preliminary data.</text>
</comment>
<sequence>MSWVKHSRPEFRAIADELTILRCQVGSGVHGTAIVGTDDRDEMGVCLEPPDYVIGLRRFDQYVFRTQPEGVRSGPGDLDLTVYSLRKWMRLAVTGNPTVLLPLFVPESEIVSVTELGRRLRADPGLVLSRHAGHRFLGYLRSQRDRMIDHPDGKRTNRPELIAQFGYDTKFAGHMLRLGVQGVELLETGRITLPMPEPWRPFIVEVRLGRHTKEEVLEIAAELEEKLQRLIPVCGLPDEPDMRRVDQWLVAAYQTAWDAAERATN</sequence>
<dbReference type="Pfam" id="PF10127">
    <property type="entry name" value="RlaP"/>
    <property type="match status" value="1"/>
</dbReference>
<dbReference type="EMBL" id="JACHND010000001">
    <property type="protein sequence ID" value="MBB4699923.1"/>
    <property type="molecule type" value="Genomic_DNA"/>
</dbReference>
<keyword evidence="2" id="KW-1185">Reference proteome</keyword>
<name>A0A7W7G6V0_9ACTN</name>
<gene>
    <name evidence="1" type="ORF">BJ982_001467</name>
</gene>
<dbReference type="InterPro" id="IPR018775">
    <property type="entry name" value="RlaP"/>
</dbReference>
<dbReference type="PANTHER" id="PTHR34817:SF1">
    <property type="entry name" value="NUCLEOTIDYLTRANSFERASE"/>
    <property type="match status" value="1"/>
</dbReference>
<reference evidence="1 2" key="1">
    <citation type="submission" date="2020-08" db="EMBL/GenBank/DDBJ databases">
        <title>Sequencing the genomes of 1000 actinobacteria strains.</title>
        <authorList>
            <person name="Klenk H.-P."/>
        </authorList>
    </citation>
    <scope>NUCLEOTIDE SEQUENCE [LARGE SCALE GENOMIC DNA]</scope>
    <source>
        <strain evidence="1 2">DSM 45784</strain>
    </source>
</reference>